<dbReference type="AlphaFoldDB" id="A0A399JEE0"/>
<keyword evidence="2" id="KW-1185">Reference proteome</keyword>
<evidence type="ECO:0000313" key="1">
    <source>
        <dbReference type="EMBL" id="RII40976.1"/>
    </source>
</evidence>
<evidence type="ECO:0000313" key="2">
    <source>
        <dbReference type="Proteomes" id="UP000265419"/>
    </source>
</evidence>
<dbReference type="Proteomes" id="UP000265419">
    <property type="component" value="Unassembled WGS sequence"/>
</dbReference>
<dbReference type="RefSeq" id="WP_119425951.1">
    <property type="nucleotide sequence ID" value="NZ_QQXK01000043.1"/>
</dbReference>
<reference evidence="1 2" key="1">
    <citation type="submission" date="2018-07" db="EMBL/GenBank/DDBJ databases">
        <title>Arthrobacter sp. nov., isolated from raw cow's milk with high bacterial count.</title>
        <authorList>
            <person name="Hahne J."/>
            <person name="Isele D."/>
            <person name="Lipski A."/>
        </authorList>
    </citation>
    <scope>NUCLEOTIDE SEQUENCE [LARGE SCALE GENOMIC DNA]</scope>
    <source>
        <strain evidence="1 2">JZ R-35</strain>
    </source>
</reference>
<name>A0A399JEE0_9MICC</name>
<sequence length="223" mass="24236">MTAELPRPELRLASTQMSPESWIVRCVVRRAQPGAAGILRGHGTTQSEALTDAAATAVDRWSADTSPAAEVLRAELGGSWGWEPVRDSLLRLPELNRRPSLCIDRERVLRMRDLPAAVTTDDAPAWLLEHTAAPSRAFVEAALDRAQVPTEASLSLAVMAMAAEDAMASARVSLEDRTPGADLLTGRWTDDELHASLLDVEAAIEHLDALIEWYAQRESGARP</sequence>
<gene>
    <name evidence="1" type="ORF">DWB68_15110</name>
</gene>
<protein>
    <submittedName>
        <fullName evidence="1">Uncharacterized protein</fullName>
    </submittedName>
</protein>
<dbReference type="EMBL" id="QQXK01000043">
    <property type="protein sequence ID" value="RII40976.1"/>
    <property type="molecule type" value="Genomic_DNA"/>
</dbReference>
<accession>A0A399JEE0</accession>
<organism evidence="1 2">
    <name type="scientific">Galactobacter valiniphilus</name>
    <dbReference type="NCBI Taxonomy" id="2676122"/>
    <lineage>
        <taxon>Bacteria</taxon>
        <taxon>Bacillati</taxon>
        <taxon>Actinomycetota</taxon>
        <taxon>Actinomycetes</taxon>
        <taxon>Micrococcales</taxon>
        <taxon>Micrococcaceae</taxon>
        <taxon>Galactobacter</taxon>
    </lineage>
</organism>
<comment type="caution">
    <text evidence="1">The sequence shown here is derived from an EMBL/GenBank/DDBJ whole genome shotgun (WGS) entry which is preliminary data.</text>
</comment>
<proteinExistence type="predicted"/>